<gene>
    <name evidence="2" type="ORF">JG688_00003638</name>
</gene>
<evidence type="ECO:0000256" key="1">
    <source>
        <dbReference type="SAM" id="MobiDB-lite"/>
    </source>
</evidence>
<dbReference type="EMBL" id="JAENGY010000117">
    <property type="protein sequence ID" value="KAG6973135.1"/>
    <property type="molecule type" value="Genomic_DNA"/>
</dbReference>
<evidence type="ECO:0000313" key="2">
    <source>
        <dbReference type="EMBL" id="KAG6973135.1"/>
    </source>
</evidence>
<evidence type="ECO:0000313" key="3">
    <source>
        <dbReference type="Proteomes" id="UP000709295"/>
    </source>
</evidence>
<keyword evidence="3" id="KW-1185">Reference proteome</keyword>
<feature type="compositionally biased region" description="Basic and acidic residues" evidence="1">
    <location>
        <begin position="149"/>
        <end position="160"/>
    </location>
</feature>
<feature type="compositionally biased region" description="Basic and acidic residues" evidence="1">
    <location>
        <begin position="94"/>
        <end position="114"/>
    </location>
</feature>
<organism evidence="2 3">
    <name type="scientific">Phytophthora aleatoria</name>
    <dbReference type="NCBI Taxonomy" id="2496075"/>
    <lineage>
        <taxon>Eukaryota</taxon>
        <taxon>Sar</taxon>
        <taxon>Stramenopiles</taxon>
        <taxon>Oomycota</taxon>
        <taxon>Peronosporomycetes</taxon>
        <taxon>Peronosporales</taxon>
        <taxon>Peronosporaceae</taxon>
        <taxon>Phytophthora</taxon>
    </lineage>
</organism>
<feature type="region of interest" description="Disordered" evidence="1">
    <location>
        <begin position="77"/>
        <end position="177"/>
    </location>
</feature>
<proteinExistence type="predicted"/>
<accession>A0A8J5IYW6</accession>
<dbReference type="Proteomes" id="UP000709295">
    <property type="component" value="Unassembled WGS sequence"/>
</dbReference>
<feature type="compositionally biased region" description="Polar residues" evidence="1">
    <location>
        <begin position="77"/>
        <end position="86"/>
    </location>
</feature>
<name>A0A8J5IYW6_9STRA</name>
<sequence length="261" mass="28930">MAPTLSQALGFNERQENPSILTTGHDDFDFADDWNEQDNHSTLRWRNSVSTALTKQLSVGESTRRAISQLRNSMIEVSTRTESSLRASMPVRHRFSEADIGRFEDQPESEKAGDEDMEENASDEDKKRLHSTKSEAQPADTSGQVDSRASPDQDSSKRDGSSSQSDSPAMKTRLQEFEPTCKMQLEDVNVVDVPASTTVAKKPKLIEWLEKFEAQHLKELKGVGSSDDQVMAAASPQISRLAAWLAAFEAKNDGLESGQPR</sequence>
<protein>
    <submittedName>
        <fullName evidence="2">Uncharacterized protein</fullName>
    </submittedName>
</protein>
<dbReference type="AlphaFoldDB" id="A0A8J5IYW6"/>
<comment type="caution">
    <text evidence="2">The sequence shown here is derived from an EMBL/GenBank/DDBJ whole genome shotgun (WGS) entry which is preliminary data.</text>
</comment>
<feature type="region of interest" description="Disordered" evidence="1">
    <location>
        <begin position="1"/>
        <end position="24"/>
    </location>
</feature>
<reference evidence="2" key="1">
    <citation type="submission" date="2021-01" db="EMBL/GenBank/DDBJ databases">
        <title>Phytophthora aleatoria, a newly-described species from Pinus radiata is distinct from Phytophthora cactorum isolates based on comparative genomics.</title>
        <authorList>
            <person name="Mcdougal R."/>
            <person name="Panda P."/>
            <person name="Williams N."/>
            <person name="Studholme D.J."/>
        </authorList>
    </citation>
    <scope>NUCLEOTIDE SEQUENCE</scope>
    <source>
        <strain evidence="2">NZFS 4037</strain>
    </source>
</reference>